<dbReference type="RefSeq" id="WP_145359308.1">
    <property type="nucleotide sequence ID" value="NZ_CP036265.1"/>
</dbReference>
<accession>A0A517PAU4</accession>
<proteinExistence type="predicted"/>
<sequence precursor="true">MASTPAALLIMAAATFAPLAPAPVAPASVERGRVDGAAPDAPSLADVFPTSVPAAVDRYAFDPLGDDWTAWGEATSRAVTTLYRSDAPAARQRAAIAVLRSAVKQLGDAARDPGYAAMRPALLELRGALDRRSALAAATLDALAAAEKTPVDVAREGANARLGQALATLRADLAAIPGGERWLPVARADRLDAVAAGRDGADVRSVLTAVTNDLADPTVYPTEQAAFLARPAWRRLAAAAAVRLALAPGSDAAQTPRALDAVTVALRQFVQAFERYEADSTDEAARALAGAAGDLAAVAPSAGGAIEDLVDDLYDGDNFRVAISEGFLRRFVAQTRREVGPVSDVAFGARVRGVQETDVDVDVDVRPEVGAARFEVTLNGVARTSTVARTREARVSTSGRHRFEARKSVVYDGTRFRTGRTRVDVDPYLRNTSIQTSYDDLAGGLLRDVIQREAFAQAGQRQPAALARVERQLAAALRPQLDRQLDEQFDVVNLQVGGLFRQRAARLGVAPSRESISSTEEELRVFLRMTGDEELAAPAPPRRPFVEDGVVAQIHQSALNNSADRLNLAGRTLTPDELGGVIREFFGELFGRTIPAPPPAEPSVGEEPPPTLTFADADPIRVRFAANTVILTVRVGLAAPPRPDGSPGEDVPPQRVAIPFAVSVTEAGDLVLNRGSLSVAPLGRPESRFRQQAIARVLRARLGDALPESSVIPANTVVATDSQTRITLRLASLELADGWATAVLR</sequence>
<dbReference type="OrthoDB" id="245674at2"/>
<gene>
    <name evidence="2" type="ORF">CA12_25910</name>
</gene>
<feature type="signal peptide" evidence="1">
    <location>
        <begin position="1"/>
        <end position="27"/>
    </location>
</feature>
<dbReference type="Proteomes" id="UP000318741">
    <property type="component" value="Chromosome"/>
</dbReference>
<dbReference type="KEGG" id="acaf:CA12_25910"/>
<feature type="chain" id="PRO_5022161337" evidence="1">
    <location>
        <begin position="28"/>
        <end position="745"/>
    </location>
</feature>
<protein>
    <submittedName>
        <fullName evidence="2">Uncharacterized protein</fullName>
    </submittedName>
</protein>
<dbReference type="AlphaFoldDB" id="A0A517PAU4"/>
<dbReference type="EMBL" id="CP036265">
    <property type="protein sequence ID" value="QDT16487.1"/>
    <property type="molecule type" value="Genomic_DNA"/>
</dbReference>
<reference evidence="2 3" key="1">
    <citation type="submission" date="2019-02" db="EMBL/GenBank/DDBJ databases">
        <title>Deep-cultivation of Planctomycetes and their phenomic and genomic characterization uncovers novel biology.</title>
        <authorList>
            <person name="Wiegand S."/>
            <person name="Jogler M."/>
            <person name="Boedeker C."/>
            <person name="Pinto D."/>
            <person name="Vollmers J."/>
            <person name="Rivas-Marin E."/>
            <person name="Kohn T."/>
            <person name="Peeters S.H."/>
            <person name="Heuer A."/>
            <person name="Rast P."/>
            <person name="Oberbeckmann S."/>
            <person name="Bunk B."/>
            <person name="Jeske O."/>
            <person name="Meyerdierks A."/>
            <person name="Storesund J.E."/>
            <person name="Kallscheuer N."/>
            <person name="Luecker S."/>
            <person name="Lage O.M."/>
            <person name="Pohl T."/>
            <person name="Merkel B.J."/>
            <person name="Hornburger P."/>
            <person name="Mueller R.-W."/>
            <person name="Bruemmer F."/>
            <person name="Labrenz M."/>
            <person name="Spormann A.M."/>
            <person name="Op den Camp H."/>
            <person name="Overmann J."/>
            <person name="Amann R."/>
            <person name="Jetten M.S.M."/>
            <person name="Mascher T."/>
            <person name="Medema M.H."/>
            <person name="Devos D.P."/>
            <person name="Kaster A.-K."/>
            <person name="Ovreas L."/>
            <person name="Rohde M."/>
            <person name="Galperin M.Y."/>
            <person name="Jogler C."/>
        </authorList>
    </citation>
    <scope>NUCLEOTIDE SEQUENCE [LARGE SCALE GENOMIC DNA]</scope>
    <source>
        <strain evidence="2 3">CA12</strain>
    </source>
</reference>
<keyword evidence="1" id="KW-0732">Signal</keyword>
<keyword evidence="3" id="KW-1185">Reference proteome</keyword>
<evidence type="ECO:0000256" key="1">
    <source>
        <dbReference type="SAM" id="SignalP"/>
    </source>
</evidence>
<evidence type="ECO:0000313" key="3">
    <source>
        <dbReference type="Proteomes" id="UP000318741"/>
    </source>
</evidence>
<evidence type="ECO:0000313" key="2">
    <source>
        <dbReference type="EMBL" id="QDT16487.1"/>
    </source>
</evidence>
<organism evidence="2 3">
    <name type="scientific">Alienimonas californiensis</name>
    <dbReference type="NCBI Taxonomy" id="2527989"/>
    <lineage>
        <taxon>Bacteria</taxon>
        <taxon>Pseudomonadati</taxon>
        <taxon>Planctomycetota</taxon>
        <taxon>Planctomycetia</taxon>
        <taxon>Planctomycetales</taxon>
        <taxon>Planctomycetaceae</taxon>
        <taxon>Alienimonas</taxon>
    </lineage>
</organism>
<name>A0A517PAU4_9PLAN</name>